<proteinExistence type="inferred from homology"/>
<keyword evidence="5" id="KW-0143">Chaperone</keyword>
<comment type="caution">
    <text evidence="6">The sequence shown here is derived from an EMBL/GenBank/DDBJ whole genome shotgun (WGS) entry which is preliminary data.</text>
</comment>
<dbReference type="PANTHER" id="PTHR39585">
    <property type="entry name" value="FAD ASSEMBLY FACTOR SDHE"/>
    <property type="match status" value="1"/>
</dbReference>
<gene>
    <name evidence="6" type="ORF">GCM10008090_18700</name>
</gene>
<evidence type="ECO:0000313" key="6">
    <source>
        <dbReference type="EMBL" id="GHA09026.1"/>
    </source>
</evidence>
<dbReference type="PANTHER" id="PTHR39585:SF1">
    <property type="entry name" value="FAD ASSEMBLY FACTOR SDHE"/>
    <property type="match status" value="1"/>
</dbReference>
<dbReference type="InterPro" id="IPR005631">
    <property type="entry name" value="SDH"/>
</dbReference>
<name>A0A918RTA9_9GAMM</name>
<evidence type="ECO:0000256" key="3">
    <source>
        <dbReference type="ARBA" id="ARBA00019418"/>
    </source>
</evidence>
<reference evidence="6" key="1">
    <citation type="journal article" date="2014" name="Int. J. Syst. Evol. Microbiol.">
        <title>Complete genome sequence of Corynebacterium casei LMG S-19264T (=DSM 44701T), isolated from a smear-ripened cheese.</title>
        <authorList>
            <consortium name="US DOE Joint Genome Institute (JGI-PGF)"/>
            <person name="Walter F."/>
            <person name="Albersmeier A."/>
            <person name="Kalinowski J."/>
            <person name="Ruckert C."/>
        </authorList>
    </citation>
    <scope>NUCLEOTIDE SEQUENCE</scope>
    <source>
        <strain evidence="6">KCTC 12711</strain>
    </source>
</reference>
<evidence type="ECO:0000256" key="5">
    <source>
        <dbReference type="ARBA" id="ARBA00023186"/>
    </source>
</evidence>
<evidence type="ECO:0000256" key="4">
    <source>
        <dbReference type="ARBA" id="ARBA00022490"/>
    </source>
</evidence>
<dbReference type="Gene3D" id="1.10.150.250">
    <property type="entry name" value="Flavinator of succinate dehydrogenase"/>
    <property type="match status" value="1"/>
</dbReference>
<evidence type="ECO:0000256" key="1">
    <source>
        <dbReference type="ARBA" id="ARBA00004496"/>
    </source>
</evidence>
<comment type="subcellular location">
    <subcellularLocation>
        <location evidence="1">Cytoplasm</location>
    </subcellularLocation>
</comment>
<protein>
    <recommendedName>
        <fullName evidence="3">FAD assembly factor SdhE</fullName>
    </recommendedName>
</protein>
<keyword evidence="4" id="KW-0963">Cytoplasm</keyword>
<dbReference type="Pfam" id="PF03937">
    <property type="entry name" value="Sdh5"/>
    <property type="match status" value="1"/>
</dbReference>
<evidence type="ECO:0000256" key="2">
    <source>
        <dbReference type="ARBA" id="ARBA00008571"/>
    </source>
</evidence>
<dbReference type="InterPro" id="IPR036714">
    <property type="entry name" value="SDH_sf"/>
</dbReference>
<dbReference type="GO" id="GO:0005737">
    <property type="term" value="C:cytoplasm"/>
    <property type="evidence" value="ECO:0007669"/>
    <property type="project" value="UniProtKB-SubCell"/>
</dbReference>
<dbReference type="RefSeq" id="WP_189400118.1">
    <property type="nucleotide sequence ID" value="NZ_BMXA01000002.1"/>
</dbReference>
<reference evidence="6" key="2">
    <citation type="submission" date="2020-09" db="EMBL/GenBank/DDBJ databases">
        <authorList>
            <person name="Sun Q."/>
            <person name="Kim S."/>
        </authorList>
    </citation>
    <scope>NUCLEOTIDE SEQUENCE</scope>
    <source>
        <strain evidence="6">KCTC 12711</strain>
    </source>
</reference>
<sequence>MLNERQLVWRCRRGVRELDVLFTEFLNREYATLDLDTQSAFQQLLEVQDPTIMDWLFDRIEPDDVVLAGIIRRLQGFSTQLRTG</sequence>
<keyword evidence="7" id="KW-1185">Reference proteome</keyword>
<dbReference type="AlphaFoldDB" id="A0A918RTA9"/>
<organism evidence="6 7">
    <name type="scientific">Arenicella chitinivorans</name>
    <dbReference type="NCBI Taxonomy" id="1329800"/>
    <lineage>
        <taxon>Bacteria</taxon>
        <taxon>Pseudomonadati</taxon>
        <taxon>Pseudomonadota</taxon>
        <taxon>Gammaproteobacteria</taxon>
        <taxon>Arenicellales</taxon>
        <taxon>Arenicellaceae</taxon>
        <taxon>Arenicella</taxon>
    </lineage>
</organism>
<dbReference type="Proteomes" id="UP000614811">
    <property type="component" value="Unassembled WGS sequence"/>
</dbReference>
<dbReference type="InterPro" id="IPR050531">
    <property type="entry name" value="SdhE_FAD_assembly_factor"/>
</dbReference>
<evidence type="ECO:0000313" key="7">
    <source>
        <dbReference type="Proteomes" id="UP000614811"/>
    </source>
</evidence>
<dbReference type="GO" id="GO:0006105">
    <property type="term" value="P:succinate metabolic process"/>
    <property type="evidence" value="ECO:0007669"/>
    <property type="project" value="TreeGrafter"/>
</dbReference>
<dbReference type="SUPFAM" id="SSF109910">
    <property type="entry name" value="YgfY-like"/>
    <property type="match status" value="1"/>
</dbReference>
<comment type="similarity">
    <text evidence="2">Belongs to the SdhE FAD assembly factor family.</text>
</comment>
<dbReference type="EMBL" id="BMXA01000002">
    <property type="protein sequence ID" value="GHA09026.1"/>
    <property type="molecule type" value="Genomic_DNA"/>
</dbReference>
<accession>A0A918RTA9</accession>